<dbReference type="Proteomes" id="UP000245207">
    <property type="component" value="Unassembled WGS sequence"/>
</dbReference>
<evidence type="ECO:0000313" key="1">
    <source>
        <dbReference type="EMBL" id="PWA55173.1"/>
    </source>
</evidence>
<evidence type="ECO:0000313" key="2">
    <source>
        <dbReference type="Proteomes" id="UP000245207"/>
    </source>
</evidence>
<sequence>MDVGTMKVSQLDVQDMYVKHRTLTKTSVALEANATLGYKFKTTGDVNPTPGLAFFNLTMVTVGNHTISTFGNASYSISEKREQLLVVHFEPHVNKLPEEEVWILDRWMADEYPQMILTVYFHWKLKHEEAMVIPPSPRHADFICGVPYARNRAIARKFYPLRCKRVSM</sequence>
<reference evidence="1 2" key="1">
    <citation type="journal article" date="2018" name="Mol. Plant">
        <title>The genome of Artemisia annua provides insight into the evolution of Asteraceae family and artemisinin biosynthesis.</title>
        <authorList>
            <person name="Shen Q."/>
            <person name="Zhang L."/>
            <person name="Liao Z."/>
            <person name="Wang S."/>
            <person name="Yan T."/>
            <person name="Shi P."/>
            <person name="Liu M."/>
            <person name="Fu X."/>
            <person name="Pan Q."/>
            <person name="Wang Y."/>
            <person name="Lv Z."/>
            <person name="Lu X."/>
            <person name="Zhang F."/>
            <person name="Jiang W."/>
            <person name="Ma Y."/>
            <person name="Chen M."/>
            <person name="Hao X."/>
            <person name="Li L."/>
            <person name="Tang Y."/>
            <person name="Lv G."/>
            <person name="Zhou Y."/>
            <person name="Sun X."/>
            <person name="Brodelius P.E."/>
            <person name="Rose J.K.C."/>
            <person name="Tang K."/>
        </authorList>
    </citation>
    <scope>NUCLEOTIDE SEQUENCE [LARGE SCALE GENOMIC DNA]</scope>
    <source>
        <strain evidence="2">cv. Huhao1</strain>
        <tissue evidence="1">Leaf</tissue>
    </source>
</reference>
<keyword evidence="2" id="KW-1185">Reference proteome</keyword>
<protein>
    <submittedName>
        <fullName evidence="1">Uncharacterized protein</fullName>
    </submittedName>
</protein>
<gene>
    <name evidence="1" type="ORF">CTI12_AA429920</name>
</gene>
<name>A0A2U1M1Q0_ARTAN</name>
<comment type="caution">
    <text evidence="1">The sequence shown here is derived from an EMBL/GenBank/DDBJ whole genome shotgun (WGS) entry which is preliminary data.</text>
</comment>
<accession>A0A2U1M1Q0</accession>
<organism evidence="1 2">
    <name type="scientific">Artemisia annua</name>
    <name type="common">Sweet wormwood</name>
    <dbReference type="NCBI Taxonomy" id="35608"/>
    <lineage>
        <taxon>Eukaryota</taxon>
        <taxon>Viridiplantae</taxon>
        <taxon>Streptophyta</taxon>
        <taxon>Embryophyta</taxon>
        <taxon>Tracheophyta</taxon>
        <taxon>Spermatophyta</taxon>
        <taxon>Magnoliopsida</taxon>
        <taxon>eudicotyledons</taxon>
        <taxon>Gunneridae</taxon>
        <taxon>Pentapetalae</taxon>
        <taxon>asterids</taxon>
        <taxon>campanulids</taxon>
        <taxon>Asterales</taxon>
        <taxon>Asteraceae</taxon>
        <taxon>Asteroideae</taxon>
        <taxon>Anthemideae</taxon>
        <taxon>Artemisiinae</taxon>
        <taxon>Artemisia</taxon>
    </lineage>
</organism>
<dbReference type="AlphaFoldDB" id="A0A2U1M1Q0"/>
<dbReference type="EMBL" id="PKPP01006839">
    <property type="protein sequence ID" value="PWA55173.1"/>
    <property type="molecule type" value="Genomic_DNA"/>
</dbReference>
<proteinExistence type="predicted"/>